<proteinExistence type="inferred from homology"/>
<dbReference type="InterPro" id="IPR020097">
    <property type="entry name" value="PsdUridine_synth_TruA_a/b_dom"/>
</dbReference>
<evidence type="ECO:0000256" key="7">
    <source>
        <dbReference type="RuleBase" id="RU003792"/>
    </source>
</evidence>
<dbReference type="EC" id="5.4.99.12" evidence="4"/>
<dbReference type="InterPro" id="IPR020095">
    <property type="entry name" value="PsdUridine_synth_TruA_C"/>
</dbReference>
<dbReference type="SUPFAM" id="SSF55120">
    <property type="entry name" value="Pseudouridine synthase"/>
    <property type="match status" value="1"/>
</dbReference>
<dbReference type="PANTHER" id="PTHR11142:SF0">
    <property type="entry name" value="TRNA PSEUDOURIDINE SYNTHASE-LIKE 1"/>
    <property type="match status" value="1"/>
</dbReference>
<dbReference type="OrthoDB" id="9811823at2"/>
<feature type="active site" description="Nucleophile" evidence="4 5">
    <location>
        <position position="75"/>
    </location>
</feature>
<dbReference type="GO" id="GO:0031119">
    <property type="term" value="P:tRNA pseudouridine synthesis"/>
    <property type="evidence" value="ECO:0007669"/>
    <property type="project" value="UniProtKB-UniRule"/>
</dbReference>
<comment type="catalytic activity">
    <reaction evidence="4 7">
        <text>uridine(38/39/40) in tRNA = pseudouridine(38/39/40) in tRNA</text>
        <dbReference type="Rhea" id="RHEA:22376"/>
        <dbReference type="Rhea" id="RHEA-COMP:10085"/>
        <dbReference type="Rhea" id="RHEA-COMP:10087"/>
        <dbReference type="ChEBI" id="CHEBI:65314"/>
        <dbReference type="ChEBI" id="CHEBI:65315"/>
        <dbReference type="EC" id="5.4.99.12"/>
    </reaction>
</comment>
<dbReference type="HOGENOM" id="CLU_014673_0_2_11"/>
<evidence type="ECO:0000313" key="9">
    <source>
        <dbReference type="EMBL" id="EFK54963.1"/>
    </source>
</evidence>
<keyword evidence="3 4" id="KW-0413">Isomerase</keyword>
<dbReference type="Pfam" id="PF01416">
    <property type="entry name" value="PseudoU_synth_1"/>
    <property type="match status" value="2"/>
</dbReference>
<dbReference type="EMBL" id="ACLJ02000001">
    <property type="protein sequence ID" value="EFK54963.1"/>
    <property type="molecule type" value="Genomic_DNA"/>
</dbReference>
<evidence type="ECO:0000256" key="3">
    <source>
        <dbReference type="ARBA" id="ARBA00023235"/>
    </source>
</evidence>
<evidence type="ECO:0000256" key="5">
    <source>
        <dbReference type="PIRSR" id="PIRSR001430-1"/>
    </source>
</evidence>
<dbReference type="STRING" id="585529.HMPREF0291_10221"/>
<dbReference type="GO" id="GO:0003723">
    <property type="term" value="F:RNA binding"/>
    <property type="evidence" value="ECO:0007669"/>
    <property type="project" value="InterPro"/>
</dbReference>
<feature type="domain" description="Pseudouridine synthase I TruA alpha/beta" evidence="8">
    <location>
        <begin position="176"/>
        <end position="281"/>
    </location>
</feature>
<dbReference type="RefSeq" id="WP_005286626.1">
    <property type="nucleotide sequence ID" value="NZ_CM000961.1"/>
</dbReference>
<keyword evidence="10" id="KW-1185">Reference proteome</keyword>
<gene>
    <name evidence="4 9" type="primary">truA</name>
    <name evidence="9" type="ORF">HMPREF0291_10221</name>
</gene>
<dbReference type="GO" id="GO:0160147">
    <property type="term" value="F:tRNA pseudouridine(38-40) synthase activity"/>
    <property type="evidence" value="ECO:0007669"/>
    <property type="project" value="UniProtKB-EC"/>
</dbReference>
<dbReference type="PIRSF" id="PIRSF001430">
    <property type="entry name" value="tRNA_psdUrid_synth"/>
    <property type="match status" value="1"/>
</dbReference>
<sequence>MKHQASNPGLDEEQAGIVRLRLDIAYDGTRFHGWARQAAAPGEETPVRTVQGELEDALSLILRHPVELTVAGRTDAGVHATGQVAHADVPKHALDQRSIVGEPEKLTRRLARLLEPDLRVTAVTEAPRDFDARFSALTRTYRYRVTTNTAGPNPLRRTDTAAWTKKIDLHAVQETATALVGLNDYAAFCKPRPHATTIRDIHSFTWADVSTPEEPELYEATITADAFCWHMVRALVATCLDVGSGARDVSWAKTLLAAHERDPLVKLAPANGLTLIRVDYPEAAQLGERVLVTRDRRKAKDVE</sequence>
<comment type="caution">
    <text evidence="4">Lacks conserved residue(s) required for the propagation of feature annotation.</text>
</comment>
<organism evidence="9 10">
    <name type="scientific">Corynebacterium genitalium ATCC 33030</name>
    <dbReference type="NCBI Taxonomy" id="585529"/>
    <lineage>
        <taxon>Bacteria</taxon>
        <taxon>Bacillati</taxon>
        <taxon>Actinomycetota</taxon>
        <taxon>Actinomycetes</taxon>
        <taxon>Mycobacteriales</taxon>
        <taxon>Corynebacteriaceae</taxon>
        <taxon>Corynebacterium</taxon>
    </lineage>
</organism>
<comment type="function">
    <text evidence="4">Formation of pseudouridine at positions 38, 39 and 40 in the anticodon stem and loop of transfer RNAs.</text>
</comment>
<reference evidence="9" key="1">
    <citation type="submission" date="2010-06" db="EMBL/GenBank/DDBJ databases">
        <authorList>
            <person name="Muzny D."/>
            <person name="Qin X."/>
            <person name="Buhay C."/>
            <person name="Dugan-Rocha S."/>
            <person name="Ding Y."/>
            <person name="Chen G."/>
            <person name="Hawes A."/>
            <person name="Holder M."/>
            <person name="Jhangiani S."/>
            <person name="Johnson A."/>
            <person name="Khan Z."/>
            <person name="Li Z."/>
            <person name="Liu W."/>
            <person name="Liu X."/>
            <person name="Perez L."/>
            <person name="Shen H."/>
            <person name="Wang Q."/>
            <person name="Watt J."/>
            <person name="Xi L."/>
            <person name="Xin Y."/>
            <person name="Zhou J."/>
            <person name="Deng J."/>
            <person name="Jiang H."/>
            <person name="Liu Y."/>
            <person name="Qu J."/>
            <person name="Song X.-Z."/>
            <person name="Zhang L."/>
            <person name="Villasana D."/>
            <person name="Johnson A."/>
            <person name="Liu J."/>
            <person name="Liyanage D."/>
            <person name="Lorensuhewa L."/>
            <person name="Robinson T."/>
            <person name="Song A."/>
            <person name="Song B.-B."/>
            <person name="Dinh H."/>
            <person name="Thornton R."/>
            <person name="Coyle M."/>
            <person name="Francisco L."/>
            <person name="Jackson L."/>
            <person name="Javaid M."/>
            <person name="Korchina V."/>
            <person name="Kovar C."/>
            <person name="Mata R."/>
            <person name="Mathew T."/>
            <person name="Ngo R."/>
            <person name="Nguyen L."/>
            <person name="Nguyen N."/>
            <person name="Okwuonu G."/>
            <person name="Ongeri F."/>
            <person name="Pham C."/>
            <person name="Simmons D."/>
            <person name="Wilczek-Boney K."/>
            <person name="Hale W."/>
            <person name="Jakkamsetti A."/>
            <person name="Pham P."/>
            <person name="Ruth R."/>
            <person name="San Lucas F."/>
            <person name="Warren J."/>
            <person name="Zhang J."/>
            <person name="Zhao Z."/>
            <person name="Zhou C."/>
            <person name="Zhu D."/>
            <person name="Lee S."/>
            <person name="Bess C."/>
            <person name="Blankenburg K."/>
            <person name="Forbes L."/>
            <person name="Fu Q."/>
            <person name="Gubbala S."/>
            <person name="Hirani K."/>
            <person name="Jayaseelan J.C."/>
            <person name="Lara F."/>
            <person name="Munidasa M."/>
            <person name="Palculict T."/>
            <person name="Patil S."/>
            <person name="Pu L.-L."/>
            <person name="Saada N."/>
            <person name="Tang L."/>
            <person name="Weissenberger G."/>
            <person name="Zhu Y."/>
            <person name="Hemphill L."/>
            <person name="Shang Y."/>
            <person name="Youmans B."/>
            <person name="Ayvaz T."/>
            <person name="Ross M."/>
            <person name="Santibanez J."/>
            <person name="Aqrawi P."/>
            <person name="Gross S."/>
            <person name="Joshi V."/>
            <person name="Fowler G."/>
            <person name="Nazareth L."/>
            <person name="Reid J."/>
            <person name="Worley K."/>
            <person name="Petrosino J."/>
            <person name="Highlander S."/>
            <person name="Gibbs R."/>
        </authorList>
    </citation>
    <scope>NUCLEOTIDE SEQUENCE [LARGE SCALE GENOMIC DNA]</scope>
    <source>
        <strain evidence="9">ATCC 33030</strain>
    </source>
</reference>
<dbReference type="InterPro" id="IPR020094">
    <property type="entry name" value="TruA/RsuA/RluB/E/F_N"/>
</dbReference>
<name>D7WAT2_9CORY</name>
<dbReference type="InterPro" id="IPR020103">
    <property type="entry name" value="PsdUridine_synth_cat_dom_sf"/>
</dbReference>
<protein>
    <recommendedName>
        <fullName evidence="4">tRNA pseudouridine synthase A</fullName>
        <ecNumber evidence="4">5.4.99.12</ecNumber>
    </recommendedName>
    <alternativeName>
        <fullName evidence="4">tRNA pseudouridine(38-40) synthase</fullName>
    </alternativeName>
    <alternativeName>
        <fullName evidence="4">tRNA pseudouridylate synthase I</fullName>
    </alternativeName>
    <alternativeName>
        <fullName evidence="4">tRNA-uridine isomerase I</fullName>
    </alternativeName>
</protein>
<dbReference type="Proteomes" id="UP000004208">
    <property type="component" value="Unassembled WGS sequence"/>
</dbReference>
<evidence type="ECO:0000256" key="2">
    <source>
        <dbReference type="ARBA" id="ARBA00022694"/>
    </source>
</evidence>
<dbReference type="InterPro" id="IPR001406">
    <property type="entry name" value="PsdUridine_synth_TruA"/>
</dbReference>
<dbReference type="Gene3D" id="3.30.70.580">
    <property type="entry name" value="Pseudouridine synthase I, catalytic domain, N-terminal subdomain"/>
    <property type="match status" value="1"/>
</dbReference>
<keyword evidence="2 4" id="KW-0819">tRNA processing</keyword>
<feature type="binding site" evidence="4 6">
    <location>
        <position position="141"/>
    </location>
    <ligand>
        <name>substrate</name>
    </ligand>
</feature>
<comment type="subunit">
    <text evidence="4">Homodimer.</text>
</comment>
<dbReference type="HAMAP" id="MF_00171">
    <property type="entry name" value="TruA"/>
    <property type="match status" value="1"/>
</dbReference>
<dbReference type="FunFam" id="3.30.70.580:FF:000008">
    <property type="entry name" value="tRNA pseudouridine synthase A"/>
    <property type="match status" value="1"/>
</dbReference>
<dbReference type="Gene3D" id="3.30.70.660">
    <property type="entry name" value="Pseudouridine synthase I, catalytic domain, C-terminal subdomain"/>
    <property type="match status" value="1"/>
</dbReference>
<comment type="caution">
    <text evidence="9">The sequence shown here is derived from an EMBL/GenBank/DDBJ whole genome shotgun (WGS) entry which is preliminary data.</text>
</comment>
<dbReference type="eggNOG" id="COG0101">
    <property type="taxonomic scope" value="Bacteria"/>
</dbReference>
<dbReference type="AlphaFoldDB" id="D7WAT2"/>
<evidence type="ECO:0000256" key="1">
    <source>
        <dbReference type="ARBA" id="ARBA00009375"/>
    </source>
</evidence>
<evidence type="ECO:0000256" key="6">
    <source>
        <dbReference type="PIRSR" id="PIRSR001430-2"/>
    </source>
</evidence>
<evidence type="ECO:0000256" key="4">
    <source>
        <dbReference type="HAMAP-Rule" id="MF_00171"/>
    </source>
</evidence>
<evidence type="ECO:0000313" key="10">
    <source>
        <dbReference type="Proteomes" id="UP000004208"/>
    </source>
</evidence>
<comment type="similarity">
    <text evidence="1 4 7">Belongs to the tRNA pseudouridine synthase TruA family.</text>
</comment>
<accession>D7WAT2</accession>
<dbReference type="CDD" id="cd02570">
    <property type="entry name" value="PseudoU_synth_EcTruA"/>
    <property type="match status" value="1"/>
</dbReference>
<feature type="domain" description="Pseudouridine synthase I TruA alpha/beta" evidence="8">
    <location>
        <begin position="25"/>
        <end position="133"/>
    </location>
</feature>
<dbReference type="NCBIfam" id="TIGR00071">
    <property type="entry name" value="hisT_truA"/>
    <property type="match status" value="1"/>
</dbReference>
<dbReference type="PANTHER" id="PTHR11142">
    <property type="entry name" value="PSEUDOURIDYLATE SYNTHASE"/>
    <property type="match status" value="1"/>
</dbReference>
<evidence type="ECO:0000259" key="8">
    <source>
        <dbReference type="Pfam" id="PF01416"/>
    </source>
</evidence>